<dbReference type="InterPro" id="IPR007634">
    <property type="entry name" value="RNA_pol_sigma_54_DNA-bd"/>
</dbReference>
<dbReference type="InterPro" id="IPR038709">
    <property type="entry name" value="RpoN_core-bd_sf"/>
</dbReference>
<dbReference type="Gene3D" id="1.10.10.1330">
    <property type="entry name" value="RNA polymerase sigma-54 factor, core-binding domain"/>
    <property type="match status" value="1"/>
</dbReference>
<comment type="similarity">
    <text evidence="1">Belongs to the sigma-54 factor family.</text>
</comment>
<dbReference type="InterPro" id="IPR000394">
    <property type="entry name" value="RNA_pol_sigma_54"/>
</dbReference>
<evidence type="ECO:0000313" key="11">
    <source>
        <dbReference type="EMBL" id="CCU78293.1"/>
    </source>
</evidence>
<dbReference type="RefSeq" id="WP_005487671.1">
    <property type="nucleotide sequence ID" value="NZ_CAUI01000005.1"/>
</dbReference>
<proteinExistence type="inferred from homology"/>
<dbReference type="GO" id="GO:0016987">
    <property type="term" value="F:sigma factor activity"/>
    <property type="evidence" value="ECO:0007669"/>
    <property type="project" value="UniProtKB-KW"/>
</dbReference>
<dbReference type="PANTHER" id="PTHR32248:SF4">
    <property type="entry name" value="RNA POLYMERASE SIGMA-54 FACTOR"/>
    <property type="match status" value="1"/>
</dbReference>
<dbReference type="FunCoup" id="M5DYY5">
    <property type="interactions" value="209"/>
</dbReference>
<sequence>MKLDLNLNIEQKQELVMTTQLQMSIEILQYSSLELKDYIEEEMKENPLLDMLESQRDMNYRESTFNSVRKNDIEYENFVAYQPDFCEHLENQLFEVLSNEEIELGKFIVGSLNESGELTTDIETITDIFSQQGFNQSEIEAVYQKIKKLDINYDSSFASCKAEYIDPDLIVKKEDGEFYIEEKNTAYPTVTISSYYYNLLKNQDDDKISDYLKEKYQSAIWLIKSIEQRKNTIRKIAKAILKKQIDFFENGLKDLKILTMEEVAEEIEMHESTVSRATTAKYIQTPHGVFSLKFFFNSGIDGVSSVSIKAMLSEEIEAEDKSHPLSDSKLAQLFVDKYGLDISRRTVAKYRKSLGIKSSRQRKKK</sequence>
<dbReference type="Pfam" id="PF04552">
    <property type="entry name" value="Sigma54_DBD"/>
    <property type="match status" value="1"/>
</dbReference>
<dbReference type="GO" id="GO:0000428">
    <property type="term" value="C:DNA-directed RNA polymerase complex"/>
    <property type="evidence" value="ECO:0007669"/>
    <property type="project" value="UniProtKB-KW"/>
</dbReference>
<evidence type="ECO:0000256" key="2">
    <source>
        <dbReference type="ARBA" id="ARBA00022478"/>
    </source>
</evidence>
<reference evidence="12" key="1">
    <citation type="journal article" date="2013" name="Genome Announc.">
        <title>Genome Sequence of Halanaerobium saccharolyticum subsp. saccharolyticum Strain DSM 6643T, a Halophilic Hydrogen-Producing Bacterium.</title>
        <authorList>
            <person name="Kivisto A."/>
            <person name="Larjo A."/>
            <person name="Ciranna A."/>
            <person name="Santala V."/>
            <person name="Roos C."/>
            <person name="Karp M."/>
        </authorList>
    </citation>
    <scope>NUCLEOTIDE SEQUENCE [LARGE SCALE GENOMIC DNA]</scope>
    <source>
        <strain evidence="12">DSM 6643</strain>
    </source>
</reference>
<dbReference type="GO" id="GO:0016779">
    <property type="term" value="F:nucleotidyltransferase activity"/>
    <property type="evidence" value="ECO:0007669"/>
    <property type="project" value="UniProtKB-KW"/>
</dbReference>
<keyword evidence="6" id="KW-0731">Sigma factor</keyword>
<evidence type="ECO:0000256" key="7">
    <source>
        <dbReference type="ARBA" id="ARBA00023125"/>
    </source>
</evidence>
<dbReference type="EMBL" id="CAUI01000005">
    <property type="protein sequence ID" value="CCU78293.1"/>
    <property type="molecule type" value="Genomic_DNA"/>
</dbReference>
<evidence type="ECO:0000256" key="3">
    <source>
        <dbReference type="ARBA" id="ARBA00022679"/>
    </source>
</evidence>
<keyword evidence="3" id="KW-0808">Transferase</keyword>
<keyword evidence="8" id="KW-0804">Transcription</keyword>
<keyword evidence="12" id="KW-1185">Reference proteome</keyword>
<keyword evidence="7" id="KW-0238">DNA-binding</keyword>
<evidence type="ECO:0000259" key="9">
    <source>
        <dbReference type="Pfam" id="PF04552"/>
    </source>
</evidence>
<dbReference type="AlphaFoldDB" id="M5DYY5"/>
<dbReference type="PRINTS" id="PR00045">
    <property type="entry name" value="SIGMA54FCT"/>
</dbReference>
<dbReference type="eggNOG" id="COG1508">
    <property type="taxonomic scope" value="Bacteria"/>
</dbReference>
<feature type="domain" description="RNA polymerase sigma factor 54 core-binding" evidence="10">
    <location>
        <begin position="75"/>
        <end position="150"/>
    </location>
</feature>
<keyword evidence="5" id="KW-0805">Transcription regulation</keyword>
<keyword evidence="2" id="KW-0240">DNA-directed RNA polymerase</keyword>
<dbReference type="GO" id="GO:0003677">
    <property type="term" value="F:DNA binding"/>
    <property type="evidence" value="ECO:0007669"/>
    <property type="project" value="UniProtKB-KW"/>
</dbReference>
<dbReference type="InterPro" id="IPR007046">
    <property type="entry name" value="RNA_pol_sigma_54_core-bd"/>
</dbReference>
<dbReference type="GO" id="GO:0001216">
    <property type="term" value="F:DNA-binding transcription activator activity"/>
    <property type="evidence" value="ECO:0007669"/>
    <property type="project" value="InterPro"/>
</dbReference>
<dbReference type="PROSITE" id="PS50044">
    <property type="entry name" value="SIGMA54_3"/>
    <property type="match status" value="1"/>
</dbReference>
<evidence type="ECO:0000256" key="5">
    <source>
        <dbReference type="ARBA" id="ARBA00023015"/>
    </source>
</evidence>
<dbReference type="Proteomes" id="UP000012063">
    <property type="component" value="Unassembled WGS sequence"/>
</dbReference>
<evidence type="ECO:0000256" key="4">
    <source>
        <dbReference type="ARBA" id="ARBA00022695"/>
    </source>
</evidence>
<feature type="domain" description="RNA polymerase sigma factor 54 DNA-binding" evidence="9">
    <location>
        <begin position="210"/>
        <end position="364"/>
    </location>
</feature>
<evidence type="ECO:0000256" key="8">
    <source>
        <dbReference type="ARBA" id="ARBA00023163"/>
    </source>
</evidence>
<protein>
    <submittedName>
        <fullName evidence="11">RNA polymerase sigma-54 factor RpoN</fullName>
    </submittedName>
</protein>
<dbReference type="PROSITE" id="PS00718">
    <property type="entry name" value="SIGMA54_2"/>
    <property type="match status" value="1"/>
</dbReference>
<dbReference type="InParanoid" id="M5DYY5"/>
<comment type="caution">
    <text evidence="11">The sequence shown here is derived from an EMBL/GenBank/DDBJ whole genome shotgun (WGS) entry which is preliminary data.</text>
</comment>
<keyword evidence="4" id="KW-0548">Nucleotidyltransferase</keyword>
<dbReference type="Gene3D" id="1.10.10.60">
    <property type="entry name" value="Homeodomain-like"/>
    <property type="match status" value="1"/>
</dbReference>
<dbReference type="OrthoDB" id="9814402at2"/>
<gene>
    <name evidence="11" type="ORF">HSACCH_00549</name>
</gene>
<dbReference type="Pfam" id="PF00309">
    <property type="entry name" value="Sigma54_AID"/>
    <property type="match status" value="1"/>
</dbReference>
<evidence type="ECO:0000256" key="6">
    <source>
        <dbReference type="ARBA" id="ARBA00023082"/>
    </source>
</evidence>
<dbReference type="GO" id="GO:0006352">
    <property type="term" value="P:DNA-templated transcription initiation"/>
    <property type="evidence" value="ECO:0007669"/>
    <property type="project" value="InterPro"/>
</dbReference>
<accession>M5DYY5</accession>
<evidence type="ECO:0000256" key="1">
    <source>
        <dbReference type="ARBA" id="ARBA00008798"/>
    </source>
</evidence>
<evidence type="ECO:0000259" key="10">
    <source>
        <dbReference type="Pfam" id="PF04963"/>
    </source>
</evidence>
<name>M5DYY5_9FIRM</name>
<evidence type="ECO:0000313" key="12">
    <source>
        <dbReference type="Proteomes" id="UP000012063"/>
    </source>
</evidence>
<dbReference type="Pfam" id="PF04963">
    <property type="entry name" value="Sigma54_CBD"/>
    <property type="match status" value="1"/>
</dbReference>
<dbReference type="STRING" id="1293054.HSACCH_00549"/>
<dbReference type="PANTHER" id="PTHR32248">
    <property type="entry name" value="RNA POLYMERASE SIGMA-54 FACTOR"/>
    <property type="match status" value="1"/>
</dbReference>
<organism evidence="11 12">
    <name type="scientific">Halanaerobium saccharolyticum subsp. saccharolyticum DSM 6643</name>
    <dbReference type="NCBI Taxonomy" id="1293054"/>
    <lineage>
        <taxon>Bacteria</taxon>
        <taxon>Bacillati</taxon>
        <taxon>Bacillota</taxon>
        <taxon>Clostridia</taxon>
        <taxon>Halanaerobiales</taxon>
        <taxon>Halanaerobiaceae</taxon>
        <taxon>Halanaerobium</taxon>
    </lineage>
</organism>